<organism evidence="1 2">
    <name type="scientific">Baudoinia panamericana (strain UAMH 10762)</name>
    <name type="common">Angels' share fungus</name>
    <name type="synonym">Baudoinia compniacensis (strain UAMH 10762)</name>
    <dbReference type="NCBI Taxonomy" id="717646"/>
    <lineage>
        <taxon>Eukaryota</taxon>
        <taxon>Fungi</taxon>
        <taxon>Dikarya</taxon>
        <taxon>Ascomycota</taxon>
        <taxon>Pezizomycotina</taxon>
        <taxon>Dothideomycetes</taxon>
        <taxon>Dothideomycetidae</taxon>
        <taxon>Mycosphaerellales</taxon>
        <taxon>Teratosphaeriaceae</taxon>
        <taxon>Baudoinia</taxon>
    </lineage>
</organism>
<dbReference type="Proteomes" id="UP000011761">
    <property type="component" value="Unassembled WGS sequence"/>
</dbReference>
<evidence type="ECO:0000313" key="2">
    <source>
        <dbReference type="Proteomes" id="UP000011761"/>
    </source>
</evidence>
<dbReference type="GeneID" id="19113395"/>
<keyword evidence="2" id="KW-1185">Reference proteome</keyword>
<dbReference type="KEGG" id="bcom:BAUCODRAFT_37975"/>
<gene>
    <name evidence="1" type="ORF">BAUCODRAFT_37975</name>
</gene>
<dbReference type="eggNOG" id="ENOG502RM5T">
    <property type="taxonomic scope" value="Eukaryota"/>
</dbReference>
<dbReference type="HOGENOM" id="CLU_1001098_0_0_1"/>
<proteinExistence type="predicted"/>
<dbReference type="RefSeq" id="XP_007679867.1">
    <property type="nucleotide sequence ID" value="XM_007681677.1"/>
</dbReference>
<protein>
    <submittedName>
        <fullName evidence="1">Uncharacterized protein</fullName>
    </submittedName>
</protein>
<dbReference type="EMBL" id="KB445561">
    <property type="protein sequence ID" value="EMC93056.1"/>
    <property type="molecule type" value="Genomic_DNA"/>
</dbReference>
<accession>M2M9I0</accession>
<name>M2M9I0_BAUPA</name>
<dbReference type="OrthoDB" id="3902330at2759"/>
<reference evidence="1 2" key="1">
    <citation type="journal article" date="2012" name="PLoS Pathog.">
        <title>Diverse lifestyles and strategies of plant pathogenesis encoded in the genomes of eighteen Dothideomycetes fungi.</title>
        <authorList>
            <person name="Ohm R.A."/>
            <person name="Feau N."/>
            <person name="Henrissat B."/>
            <person name="Schoch C.L."/>
            <person name="Horwitz B.A."/>
            <person name="Barry K.W."/>
            <person name="Condon B.J."/>
            <person name="Copeland A.C."/>
            <person name="Dhillon B."/>
            <person name="Glaser F."/>
            <person name="Hesse C.N."/>
            <person name="Kosti I."/>
            <person name="LaButti K."/>
            <person name="Lindquist E.A."/>
            <person name="Lucas S."/>
            <person name="Salamov A.A."/>
            <person name="Bradshaw R.E."/>
            <person name="Ciuffetti L."/>
            <person name="Hamelin R.C."/>
            <person name="Kema G.H.J."/>
            <person name="Lawrence C."/>
            <person name="Scott J.A."/>
            <person name="Spatafora J.W."/>
            <person name="Turgeon B.G."/>
            <person name="de Wit P.J.G.M."/>
            <person name="Zhong S."/>
            <person name="Goodwin S.B."/>
            <person name="Grigoriev I.V."/>
        </authorList>
    </citation>
    <scope>NUCLEOTIDE SEQUENCE [LARGE SCALE GENOMIC DNA]</scope>
    <source>
        <strain evidence="1 2">UAMH 10762</strain>
    </source>
</reference>
<evidence type="ECO:0000313" key="1">
    <source>
        <dbReference type="EMBL" id="EMC93056.1"/>
    </source>
</evidence>
<sequence length="278" mass="30670">MENCQDSDRYFRAWEEFINSQQEPAELDGREVPYIHANSLTGYSNDIMLSPYADEHPALHDSCHRIVPLPSPPFGLNELMVDAGFGEPLASPSPRRVSHAALQYPTPSSVSHSIILADILPVECVVEQEADGGCYSLESSDAHFQSEQELFTLPSLPDSPAASVIDVAAFLKMGHAKECWCVDCGISDCGLDEVPDLVGVDKLTEIDDDWVVYWDADNIPATGEPAPSSDHTTGDDWLMCDIGMPGTTDTNWDSKQATEEIRTIMNGAEGEWDWDWDF</sequence>
<dbReference type="AlphaFoldDB" id="M2M9I0"/>